<comment type="caution">
    <text evidence="2">The sequence shown here is derived from an EMBL/GenBank/DDBJ whole genome shotgun (WGS) entry which is preliminary data.</text>
</comment>
<organism evidence="2 3">
    <name type="scientific">Vespula squamosa</name>
    <name type="common">Southern yellow jacket</name>
    <name type="synonym">Wasp</name>
    <dbReference type="NCBI Taxonomy" id="30214"/>
    <lineage>
        <taxon>Eukaryota</taxon>
        <taxon>Metazoa</taxon>
        <taxon>Ecdysozoa</taxon>
        <taxon>Arthropoda</taxon>
        <taxon>Hexapoda</taxon>
        <taxon>Insecta</taxon>
        <taxon>Pterygota</taxon>
        <taxon>Neoptera</taxon>
        <taxon>Endopterygota</taxon>
        <taxon>Hymenoptera</taxon>
        <taxon>Apocrita</taxon>
        <taxon>Aculeata</taxon>
        <taxon>Vespoidea</taxon>
        <taxon>Vespidae</taxon>
        <taxon>Vespinae</taxon>
        <taxon>Vespula</taxon>
    </lineage>
</organism>
<proteinExistence type="predicted"/>
<accession>A0ABD2AA72</accession>
<feature type="compositionally biased region" description="Pro residues" evidence="1">
    <location>
        <begin position="1"/>
        <end position="24"/>
    </location>
</feature>
<feature type="compositionally biased region" description="Low complexity" evidence="1">
    <location>
        <begin position="25"/>
        <end position="34"/>
    </location>
</feature>
<name>A0ABD2AA72_VESSQ</name>
<dbReference type="AlphaFoldDB" id="A0ABD2AA72"/>
<gene>
    <name evidence="2" type="ORF">V1478_013006</name>
</gene>
<evidence type="ECO:0000313" key="2">
    <source>
        <dbReference type="EMBL" id="KAL2717306.1"/>
    </source>
</evidence>
<protein>
    <submittedName>
        <fullName evidence="2">Uncharacterized protein</fullName>
    </submittedName>
</protein>
<sequence>MKNQCDPPPSPTPPPPPSSPPAPTPASASAPTSPNQRSLKRKFTNEVGDLMEEEEGIREALGVKPPDTSIAIEALWIARIGDFSSKFEAQIRNADYVALLAALRRVEAVNLCKETACLISTYGACSTVLDFRPDVTTSPRGKRITVLTLEIVSAEMYMKLCR</sequence>
<dbReference type="EMBL" id="JAUDFV010000153">
    <property type="protein sequence ID" value="KAL2717306.1"/>
    <property type="molecule type" value="Genomic_DNA"/>
</dbReference>
<keyword evidence="3" id="KW-1185">Reference proteome</keyword>
<dbReference type="Proteomes" id="UP001607302">
    <property type="component" value="Unassembled WGS sequence"/>
</dbReference>
<evidence type="ECO:0000256" key="1">
    <source>
        <dbReference type="SAM" id="MobiDB-lite"/>
    </source>
</evidence>
<reference evidence="2 3" key="1">
    <citation type="journal article" date="2024" name="Ann. Entomol. Soc. Am.">
        <title>Genomic analyses of the southern and eastern yellowjacket wasps (Hymenoptera: Vespidae) reveal evolutionary signatures of social life.</title>
        <authorList>
            <person name="Catto M.A."/>
            <person name="Caine P.B."/>
            <person name="Orr S.E."/>
            <person name="Hunt B.G."/>
            <person name="Goodisman M.A.D."/>
        </authorList>
    </citation>
    <scope>NUCLEOTIDE SEQUENCE [LARGE SCALE GENOMIC DNA]</scope>
    <source>
        <strain evidence="2">233</strain>
        <tissue evidence="2">Head and thorax</tissue>
    </source>
</reference>
<feature type="region of interest" description="Disordered" evidence="1">
    <location>
        <begin position="1"/>
        <end position="40"/>
    </location>
</feature>
<evidence type="ECO:0000313" key="3">
    <source>
        <dbReference type="Proteomes" id="UP001607302"/>
    </source>
</evidence>